<name>A0AAD7RGV6_9TELE</name>
<evidence type="ECO:0000313" key="1">
    <source>
        <dbReference type="EMBL" id="KAJ8384083.1"/>
    </source>
</evidence>
<keyword evidence="2" id="KW-1185">Reference proteome</keyword>
<protein>
    <submittedName>
        <fullName evidence="1">Uncharacterized protein</fullName>
    </submittedName>
</protein>
<comment type="caution">
    <text evidence="1">The sequence shown here is derived from an EMBL/GenBank/DDBJ whole genome shotgun (WGS) entry which is preliminary data.</text>
</comment>
<evidence type="ECO:0000313" key="2">
    <source>
        <dbReference type="Proteomes" id="UP001221898"/>
    </source>
</evidence>
<reference evidence="1" key="1">
    <citation type="journal article" date="2023" name="Science">
        <title>Genome structures resolve the early diversification of teleost fishes.</title>
        <authorList>
            <person name="Parey E."/>
            <person name="Louis A."/>
            <person name="Montfort J."/>
            <person name="Bouchez O."/>
            <person name="Roques C."/>
            <person name="Iampietro C."/>
            <person name="Lluch J."/>
            <person name="Castinel A."/>
            <person name="Donnadieu C."/>
            <person name="Desvignes T."/>
            <person name="Floi Bucao C."/>
            <person name="Jouanno E."/>
            <person name="Wen M."/>
            <person name="Mejri S."/>
            <person name="Dirks R."/>
            <person name="Jansen H."/>
            <person name="Henkel C."/>
            <person name="Chen W.J."/>
            <person name="Zahm M."/>
            <person name="Cabau C."/>
            <person name="Klopp C."/>
            <person name="Thompson A.W."/>
            <person name="Robinson-Rechavi M."/>
            <person name="Braasch I."/>
            <person name="Lecointre G."/>
            <person name="Bobe J."/>
            <person name="Postlethwait J.H."/>
            <person name="Berthelot C."/>
            <person name="Roest Crollius H."/>
            <person name="Guiguen Y."/>
        </authorList>
    </citation>
    <scope>NUCLEOTIDE SEQUENCE</scope>
    <source>
        <strain evidence="1">NC1722</strain>
    </source>
</reference>
<sequence length="114" mass="13045">MALRRDVLQEHVEPRERLFGVRDAQRRGRGDERNRLELTFSRRCYSWVSLVCFASLVRACAPLSFTLHFLTALVTSSCCQERRRNQRHLHTLPLAASDVIGLSLCLEDSSAISD</sequence>
<dbReference type="AlphaFoldDB" id="A0AAD7RGV6"/>
<dbReference type="Proteomes" id="UP001221898">
    <property type="component" value="Unassembled WGS sequence"/>
</dbReference>
<dbReference type="EMBL" id="JAINUG010000279">
    <property type="protein sequence ID" value="KAJ8384083.1"/>
    <property type="molecule type" value="Genomic_DNA"/>
</dbReference>
<gene>
    <name evidence="1" type="ORF">AAFF_G00208740</name>
</gene>
<proteinExistence type="predicted"/>
<organism evidence="1 2">
    <name type="scientific">Aldrovandia affinis</name>
    <dbReference type="NCBI Taxonomy" id="143900"/>
    <lineage>
        <taxon>Eukaryota</taxon>
        <taxon>Metazoa</taxon>
        <taxon>Chordata</taxon>
        <taxon>Craniata</taxon>
        <taxon>Vertebrata</taxon>
        <taxon>Euteleostomi</taxon>
        <taxon>Actinopterygii</taxon>
        <taxon>Neopterygii</taxon>
        <taxon>Teleostei</taxon>
        <taxon>Notacanthiformes</taxon>
        <taxon>Halosauridae</taxon>
        <taxon>Aldrovandia</taxon>
    </lineage>
</organism>
<accession>A0AAD7RGV6</accession>